<accession>A0ABT6F4Z8</accession>
<proteinExistence type="predicted"/>
<protein>
    <recommendedName>
        <fullName evidence="3">DNA-directed DNA polymerase family A palm domain-containing protein</fullName>
    </recommendedName>
</protein>
<sequence length="445" mass="50840">MRSASFVGTPLNYGWPLPLTSASKRARQTPPAIELKTTTGAYAMIAKKKRLPYIYEPVGYDDFEIPPENKDGVRWLISTCYFYEVAVWRGDDEDRWAYLSAGLLGKVVGRNIKPIRDAAVRAGLIECDNHYIVGSKPMGYRLGASLDGAQWRRWSGDGQMFLNRYKKFKAHWNTTKDLDDLGLYMRRWIMKAKFGAGLKAVLAGMPDGKKRDLALRQVELIKAGIIKTKYCDFGRFHSNMTRMCSEIRALLEIDGEPLVEIDIVSSQVLFLADLLKSNGLEYSPSSHSFPSSSSLSYPSLPYDRSIHDEFFVDLEGGRTYERFMRHFDYPSRSETKDEFFGVIYGGMRRTKLLAQVWPKAAAVLQRIKRANPFGWIPQEMQRRESHRILRGAVDHLRLNHPEIPIITVHDSIMTTQRHVETVKAALLDAFSDFPFTPRLRIKEAA</sequence>
<organism evidence="1 2">
    <name type="scientific">Paludisphaera mucosa</name>
    <dbReference type="NCBI Taxonomy" id="3030827"/>
    <lineage>
        <taxon>Bacteria</taxon>
        <taxon>Pseudomonadati</taxon>
        <taxon>Planctomycetota</taxon>
        <taxon>Planctomycetia</taxon>
        <taxon>Isosphaerales</taxon>
        <taxon>Isosphaeraceae</taxon>
        <taxon>Paludisphaera</taxon>
    </lineage>
</organism>
<dbReference type="RefSeq" id="WP_277858940.1">
    <property type="nucleotide sequence ID" value="NZ_JARRAG010000001.1"/>
</dbReference>
<gene>
    <name evidence="1" type="ORF">PZE19_02145</name>
</gene>
<dbReference type="Proteomes" id="UP001216907">
    <property type="component" value="Unassembled WGS sequence"/>
</dbReference>
<reference evidence="1 2" key="1">
    <citation type="submission" date="2023-03" db="EMBL/GenBank/DDBJ databases">
        <title>Paludisphaera mucosa sp. nov. a novel planctomycete from northern fen.</title>
        <authorList>
            <person name="Ivanova A."/>
        </authorList>
    </citation>
    <scope>NUCLEOTIDE SEQUENCE [LARGE SCALE GENOMIC DNA]</scope>
    <source>
        <strain evidence="1 2">Pla2</strain>
    </source>
</reference>
<evidence type="ECO:0008006" key="3">
    <source>
        <dbReference type="Google" id="ProtNLM"/>
    </source>
</evidence>
<keyword evidence="2" id="KW-1185">Reference proteome</keyword>
<evidence type="ECO:0000313" key="1">
    <source>
        <dbReference type="EMBL" id="MDG3002576.1"/>
    </source>
</evidence>
<evidence type="ECO:0000313" key="2">
    <source>
        <dbReference type="Proteomes" id="UP001216907"/>
    </source>
</evidence>
<dbReference type="EMBL" id="JARRAG010000001">
    <property type="protein sequence ID" value="MDG3002576.1"/>
    <property type="molecule type" value="Genomic_DNA"/>
</dbReference>
<name>A0ABT6F4Z8_9BACT</name>
<comment type="caution">
    <text evidence="1">The sequence shown here is derived from an EMBL/GenBank/DDBJ whole genome shotgun (WGS) entry which is preliminary data.</text>
</comment>